<dbReference type="InterPro" id="IPR003646">
    <property type="entry name" value="SH3-like_bac-type"/>
</dbReference>
<evidence type="ECO:0000259" key="3">
    <source>
        <dbReference type="Pfam" id="PF13539"/>
    </source>
</evidence>
<dbReference type="InterPro" id="IPR023346">
    <property type="entry name" value="Lysozyme-like_dom_sf"/>
</dbReference>
<feature type="region of interest" description="Disordered" evidence="1">
    <location>
        <begin position="1"/>
        <end position="23"/>
    </location>
</feature>
<proteinExistence type="predicted"/>
<dbReference type="EMBL" id="WOXT01000002">
    <property type="protein sequence ID" value="MUV14514.1"/>
    <property type="molecule type" value="Genomic_DNA"/>
</dbReference>
<feature type="domain" description="SH3b" evidence="2">
    <location>
        <begin position="238"/>
        <end position="291"/>
    </location>
</feature>
<dbReference type="InterPro" id="IPR052354">
    <property type="entry name" value="Cell_Wall_Dynamics_Protein"/>
</dbReference>
<comment type="caution">
    <text evidence="4">The sequence shown here is derived from an EMBL/GenBank/DDBJ whole genome shotgun (WGS) entry which is preliminary data.</text>
</comment>
<accession>A0A7C9HYY7</accession>
<name>A0A7C9HYY7_9GAMM</name>
<dbReference type="Gene3D" id="1.10.530.10">
    <property type="match status" value="1"/>
</dbReference>
<dbReference type="InterPro" id="IPR039561">
    <property type="entry name" value="Peptidase_M15C"/>
</dbReference>
<dbReference type="InterPro" id="IPR009045">
    <property type="entry name" value="Zn_M74/Hedgehog-like"/>
</dbReference>
<dbReference type="Pfam" id="PF13539">
    <property type="entry name" value="Peptidase_M15_4"/>
    <property type="match status" value="1"/>
</dbReference>
<dbReference type="SUPFAM" id="SSF53955">
    <property type="entry name" value="Lysozyme-like"/>
    <property type="match status" value="1"/>
</dbReference>
<dbReference type="Gene3D" id="2.30.30.40">
    <property type="entry name" value="SH3 Domains"/>
    <property type="match status" value="1"/>
</dbReference>
<dbReference type="AlphaFoldDB" id="A0A7C9HYY7"/>
<reference evidence="4 5" key="1">
    <citation type="submission" date="2019-12" db="EMBL/GenBank/DDBJ databases">
        <authorList>
            <person name="Xu J."/>
        </authorList>
    </citation>
    <scope>NUCLEOTIDE SEQUENCE [LARGE SCALE GENOMIC DNA]</scope>
    <source>
        <strain evidence="4 5">HX-5-24</strain>
    </source>
</reference>
<evidence type="ECO:0000256" key="1">
    <source>
        <dbReference type="SAM" id="MobiDB-lite"/>
    </source>
</evidence>
<feature type="domain" description="Peptidase M15C" evidence="3">
    <location>
        <begin position="92"/>
        <end position="184"/>
    </location>
</feature>
<evidence type="ECO:0000313" key="4">
    <source>
        <dbReference type="EMBL" id="MUV14514.1"/>
    </source>
</evidence>
<dbReference type="SUPFAM" id="SSF55166">
    <property type="entry name" value="Hedgehog/DD-peptidase"/>
    <property type="match status" value="1"/>
</dbReference>
<gene>
    <name evidence="4" type="ORF">GN331_09875</name>
</gene>
<dbReference type="Gene3D" id="3.30.1380.10">
    <property type="match status" value="1"/>
</dbReference>
<dbReference type="PANTHER" id="PTHR34408:SF2">
    <property type="entry name" value="CELL WALL-BINDING PROTEIN YWSB"/>
    <property type="match status" value="1"/>
</dbReference>
<evidence type="ECO:0000259" key="2">
    <source>
        <dbReference type="Pfam" id="PF08239"/>
    </source>
</evidence>
<feature type="compositionally biased region" description="Low complexity" evidence="1">
    <location>
        <begin position="1"/>
        <end position="11"/>
    </location>
</feature>
<sequence>MSGAGCAASCARSTPSPGRRLMPKNTTQLRRLWKAFECEEREMVLIPFGPDRIRVAPPTTQAFEALAAVMHHHGYHVRTQDTDSYNCRTITGGTGKSLHSYGIALDVNWETNPFLNHAGTRLVRFSDKDTQARRALDVRAGVADTDMTKAMIEDALRIRTRDGTRVFEWGGSWRDRKDCMHFEMDVSPAELAVGLDPASIVGLEEYLASLQGPGFEPPPIVAPTQPVTHDRHEVIARSGLRLRSGPSASSDVIRVVPPGTQLDVMARQDGWALVDFLGDGLADGFMSAAFLRPVGGVAPITVERGGEIVHAPGDITADVTPEIVARMFPHTRKANIVAHLPSVLAGLRECALGDRQMVLMALATIRAESEGFLPISEGISGFNTRHAPFDRYEPGTSAGNRIGNTQPGDGARFKGRGFVQLTGRDNYGRVGRQIGADLLRTPELANDGPLAGRILAQFLKNNERRVRAALAVDDLRTARKCVNGGAHGMDRFRNAYELGELAIPG</sequence>
<dbReference type="Pfam" id="PF08239">
    <property type="entry name" value="SH3_3"/>
    <property type="match status" value="1"/>
</dbReference>
<dbReference type="Proteomes" id="UP000479692">
    <property type="component" value="Unassembled WGS sequence"/>
</dbReference>
<dbReference type="GO" id="GO:0008233">
    <property type="term" value="F:peptidase activity"/>
    <property type="evidence" value="ECO:0007669"/>
    <property type="project" value="InterPro"/>
</dbReference>
<protein>
    <submittedName>
        <fullName evidence="4">SH3 domain-containing protein</fullName>
    </submittedName>
</protein>
<keyword evidence="5" id="KW-1185">Reference proteome</keyword>
<evidence type="ECO:0000313" key="5">
    <source>
        <dbReference type="Proteomes" id="UP000479692"/>
    </source>
</evidence>
<dbReference type="PANTHER" id="PTHR34408">
    <property type="entry name" value="FAMILY PROTEIN, PUTATIVE-RELATED"/>
    <property type="match status" value="1"/>
</dbReference>
<organism evidence="4 5">
    <name type="scientific">Noviluteimonas gilva</name>
    <dbReference type="NCBI Taxonomy" id="2682097"/>
    <lineage>
        <taxon>Bacteria</taxon>
        <taxon>Pseudomonadati</taxon>
        <taxon>Pseudomonadota</taxon>
        <taxon>Gammaproteobacteria</taxon>
        <taxon>Lysobacterales</taxon>
        <taxon>Lysobacteraceae</taxon>
        <taxon>Noviluteimonas</taxon>
    </lineage>
</organism>